<evidence type="ECO:0000313" key="1">
    <source>
        <dbReference type="EMBL" id="VEJ34161.1"/>
    </source>
</evidence>
<reference evidence="1 2" key="1">
    <citation type="submission" date="2018-12" db="EMBL/GenBank/DDBJ databases">
        <authorList>
            <consortium name="Pathogen Informatics"/>
        </authorList>
    </citation>
    <scope>NUCLEOTIDE SEQUENCE [LARGE SCALE GENOMIC DNA]</scope>
    <source>
        <strain evidence="1 2">NCTC13079</strain>
    </source>
</reference>
<keyword evidence="2" id="KW-1185">Reference proteome</keyword>
<accession>A0A448UZ70</accession>
<proteinExistence type="predicted"/>
<dbReference type="RefSeq" id="WP_126464502.1">
    <property type="nucleotide sequence ID" value="NZ_LR134523.1"/>
</dbReference>
<dbReference type="KEGG" id="piv:NCTC13079_00013"/>
<organism evidence="1 2">
    <name type="scientific">Aedoeadaptatus ivorii</name>
    <dbReference type="NCBI Taxonomy" id="54006"/>
    <lineage>
        <taxon>Bacteria</taxon>
        <taxon>Bacillati</taxon>
        <taxon>Bacillota</taxon>
        <taxon>Tissierellia</taxon>
        <taxon>Tissierellales</taxon>
        <taxon>Peptoniphilaceae</taxon>
        <taxon>Aedoeadaptatus</taxon>
    </lineage>
</organism>
<sequence length="84" mass="10002">MDKGRVRKYRRLQQEIEEAQREYTASFLRALNERTDSDEDILALEESHAVLLGEIEKLKRILARPYDIEENEIEKSDRPMRPAE</sequence>
<dbReference type="AlphaFoldDB" id="A0A448UZ70"/>
<dbReference type="EMBL" id="LR134523">
    <property type="protein sequence ID" value="VEJ34161.1"/>
    <property type="molecule type" value="Genomic_DNA"/>
</dbReference>
<protein>
    <submittedName>
        <fullName evidence="1">Uncharacterized protein</fullName>
    </submittedName>
</protein>
<name>A0A448UZ70_9FIRM</name>
<dbReference type="Proteomes" id="UP000269544">
    <property type="component" value="Chromosome"/>
</dbReference>
<gene>
    <name evidence="1" type="ORF">NCTC13079_00013</name>
</gene>
<evidence type="ECO:0000313" key="2">
    <source>
        <dbReference type="Proteomes" id="UP000269544"/>
    </source>
</evidence>